<reference evidence="2 3" key="1">
    <citation type="submission" date="2024-04" db="EMBL/GenBank/DDBJ databases">
        <authorList>
            <consortium name="Genoscope - CEA"/>
            <person name="William W."/>
        </authorList>
    </citation>
    <scope>NUCLEOTIDE SEQUENCE [LARGE SCALE GENOMIC DNA]</scope>
</reference>
<gene>
    <name evidence="2" type="ORF">GSLYS_00008928001</name>
</gene>
<evidence type="ECO:0000313" key="3">
    <source>
        <dbReference type="Proteomes" id="UP001497497"/>
    </source>
</evidence>
<keyword evidence="3" id="KW-1185">Reference proteome</keyword>
<accession>A0AAV2HNK4</accession>
<proteinExistence type="predicted"/>
<dbReference type="InterPro" id="IPR041466">
    <property type="entry name" value="Dynein_AAA5_ext"/>
</dbReference>
<organism evidence="2 3">
    <name type="scientific">Lymnaea stagnalis</name>
    <name type="common">Great pond snail</name>
    <name type="synonym">Helix stagnalis</name>
    <dbReference type="NCBI Taxonomy" id="6523"/>
    <lineage>
        <taxon>Eukaryota</taxon>
        <taxon>Metazoa</taxon>
        <taxon>Spiralia</taxon>
        <taxon>Lophotrochozoa</taxon>
        <taxon>Mollusca</taxon>
        <taxon>Gastropoda</taxon>
        <taxon>Heterobranchia</taxon>
        <taxon>Euthyneura</taxon>
        <taxon>Panpulmonata</taxon>
        <taxon>Hygrophila</taxon>
        <taxon>Lymnaeoidea</taxon>
        <taxon>Lymnaeidae</taxon>
        <taxon>Lymnaea</taxon>
    </lineage>
</organism>
<evidence type="ECO:0000313" key="2">
    <source>
        <dbReference type="EMBL" id="CAL1534968.1"/>
    </source>
</evidence>
<dbReference type="EMBL" id="CAXITT010000187">
    <property type="protein sequence ID" value="CAL1534968.1"/>
    <property type="molecule type" value="Genomic_DNA"/>
</dbReference>
<evidence type="ECO:0000259" key="1">
    <source>
        <dbReference type="Pfam" id="PF17852"/>
    </source>
</evidence>
<protein>
    <recommendedName>
        <fullName evidence="1">Dynein heavy chain AAA 5 extension domain-containing protein</fullName>
    </recommendedName>
</protein>
<feature type="domain" description="Dynein heavy chain AAA 5 extension" evidence="1">
    <location>
        <begin position="33"/>
        <end position="78"/>
    </location>
</feature>
<dbReference type="Proteomes" id="UP001497497">
    <property type="component" value="Unassembled WGS sequence"/>
</dbReference>
<comment type="caution">
    <text evidence="2">The sequence shown here is derived from an EMBL/GenBank/DDBJ whole genome shotgun (WGS) entry which is preliminary data.</text>
</comment>
<dbReference type="AlphaFoldDB" id="A0AAV2HNK4"/>
<dbReference type="Pfam" id="PF17852">
    <property type="entry name" value="Dynein_AAA_lid"/>
    <property type="match status" value="1"/>
</dbReference>
<sequence>MVYLGTSVLGIWPLIECWLRTVPPSIKVYNDALEKLFKTFLIPGLSFVRSNLTEIVGTMDTGLIFSLTKIIDCFISPLKLKVGGSKL</sequence>
<name>A0AAV2HNK4_LYMST</name>